<accession>A0A8S5M6B7</accession>
<proteinExistence type="predicted"/>
<organism evidence="1">
    <name type="scientific">Siphoviridae sp. ctH1110</name>
    <dbReference type="NCBI Taxonomy" id="2826226"/>
    <lineage>
        <taxon>Viruses</taxon>
        <taxon>Duplodnaviria</taxon>
        <taxon>Heunggongvirae</taxon>
        <taxon>Uroviricota</taxon>
        <taxon>Caudoviricetes</taxon>
    </lineage>
</organism>
<evidence type="ECO:0000313" key="1">
    <source>
        <dbReference type="EMBL" id="DAD77631.1"/>
    </source>
</evidence>
<sequence length="65" mass="7030">MPPSKAVEADTVRLCEVQILTICTRSRVAPGQCETVVGMAHMEMTMLAENCTVGGNRLSVMVLHL</sequence>
<dbReference type="EMBL" id="BK014829">
    <property type="protein sequence ID" value="DAD77631.1"/>
    <property type="molecule type" value="Genomic_DNA"/>
</dbReference>
<protein>
    <submittedName>
        <fullName evidence="1">Uncharacterized protein</fullName>
    </submittedName>
</protein>
<reference evidence="1" key="1">
    <citation type="journal article" date="2021" name="Proc. Natl. Acad. Sci. U.S.A.">
        <title>A Catalog of Tens of Thousands of Viruses from Human Metagenomes Reveals Hidden Associations with Chronic Diseases.</title>
        <authorList>
            <person name="Tisza M.J."/>
            <person name="Buck C.B."/>
        </authorList>
    </citation>
    <scope>NUCLEOTIDE SEQUENCE</scope>
    <source>
        <strain evidence="1">CtH1110</strain>
    </source>
</reference>
<name>A0A8S5M6B7_9CAUD</name>